<sequence length="322" mass="35070">MQQRMIGGRSVAALGYGAMSFGGMYGATDEATSLACLDAMLEAGITHVDVANIYGLGLCETILGTWIASRKPDIVLATKAGIVNGTPRRADNSDAYLRAELEGSLKRLGVERVDLFYIHRREQDRPLDEVIGTLQRLEQEGKIGGYGFSEIAPETLRQAHAIHPCTAVQNEYSLWTRAPELGLLQECARLGVALVAFSPLARGMLGNRALDHAQVQDGFRGRNPRFTEPNFARNTARIDAFRAFCAARGWSTPATALAWVIGAGDHVIPIPGTRRAERLHEWLPLPDLSAADRAEIERVLPVGFAAGARYGEHQTLSVESYC</sequence>
<evidence type="ECO:0000259" key="2">
    <source>
        <dbReference type="Pfam" id="PF00248"/>
    </source>
</evidence>
<gene>
    <name evidence="3" type="ORF">JL811_00375</name>
</gene>
<proteinExistence type="predicted"/>
<dbReference type="InterPro" id="IPR050791">
    <property type="entry name" value="Aldo-Keto_reductase"/>
</dbReference>
<organism evidence="3 4">
    <name type="scientific">Szabonella alba</name>
    <dbReference type="NCBI Taxonomy" id="2804194"/>
    <lineage>
        <taxon>Bacteria</taxon>
        <taxon>Pseudomonadati</taxon>
        <taxon>Pseudomonadota</taxon>
        <taxon>Alphaproteobacteria</taxon>
        <taxon>Rhodobacterales</taxon>
        <taxon>Paracoccaceae</taxon>
        <taxon>Szabonella</taxon>
    </lineage>
</organism>
<dbReference type="PANTHER" id="PTHR43625:SF40">
    <property type="entry name" value="ALDO-KETO REDUCTASE YAKC [NADP(+)]"/>
    <property type="match status" value="1"/>
</dbReference>
<keyword evidence="4" id="KW-1185">Reference proteome</keyword>
<evidence type="ECO:0000256" key="1">
    <source>
        <dbReference type="ARBA" id="ARBA00023002"/>
    </source>
</evidence>
<protein>
    <submittedName>
        <fullName evidence="3">Aldo/keto reductase</fullName>
    </submittedName>
</protein>
<dbReference type="SUPFAM" id="SSF51430">
    <property type="entry name" value="NAD(P)-linked oxidoreductase"/>
    <property type="match status" value="1"/>
</dbReference>
<dbReference type="Gene3D" id="3.20.20.100">
    <property type="entry name" value="NADP-dependent oxidoreductase domain"/>
    <property type="match status" value="1"/>
</dbReference>
<accession>A0A8K0XZC8</accession>
<dbReference type="EMBL" id="JAESVN010000001">
    <property type="protein sequence ID" value="MBL4915662.1"/>
    <property type="molecule type" value="Genomic_DNA"/>
</dbReference>
<dbReference type="GO" id="GO:0016491">
    <property type="term" value="F:oxidoreductase activity"/>
    <property type="evidence" value="ECO:0007669"/>
    <property type="project" value="UniProtKB-KW"/>
</dbReference>
<dbReference type="GO" id="GO:0005737">
    <property type="term" value="C:cytoplasm"/>
    <property type="evidence" value="ECO:0007669"/>
    <property type="project" value="TreeGrafter"/>
</dbReference>
<dbReference type="InterPro" id="IPR023210">
    <property type="entry name" value="NADP_OxRdtase_dom"/>
</dbReference>
<feature type="domain" description="NADP-dependent oxidoreductase" evidence="2">
    <location>
        <begin position="14"/>
        <end position="286"/>
    </location>
</feature>
<comment type="caution">
    <text evidence="3">The sequence shown here is derived from an EMBL/GenBank/DDBJ whole genome shotgun (WGS) entry which is preliminary data.</text>
</comment>
<name>A0A8K0XZC8_9RHOB</name>
<evidence type="ECO:0000313" key="4">
    <source>
        <dbReference type="Proteomes" id="UP000648908"/>
    </source>
</evidence>
<evidence type="ECO:0000313" key="3">
    <source>
        <dbReference type="EMBL" id="MBL4915662.1"/>
    </source>
</evidence>
<dbReference type="PANTHER" id="PTHR43625">
    <property type="entry name" value="AFLATOXIN B1 ALDEHYDE REDUCTASE"/>
    <property type="match status" value="1"/>
</dbReference>
<dbReference type="RefSeq" id="WP_202686248.1">
    <property type="nucleotide sequence ID" value="NZ_JAESVN010000001.1"/>
</dbReference>
<keyword evidence="1" id="KW-0560">Oxidoreductase</keyword>
<dbReference type="AlphaFoldDB" id="A0A8K0XZC8"/>
<dbReference type="Proteomes" id="UP000648908">
    <property type="component" value="Unassembled WGS sequence"/>
</dbReference>
<dbReference type="InterPro" id="IPR036812">
    <property type="entry name" value="NAD(P)_OxRdtase_dom_sf"/>
</dbReference>
<reference evidence="3" key="1">
    <citation type="submission" date="2021-01" db="EMBL/GenBank/DDBJ databases">
        <title>Tabrizicola alba sp. nov. a motile alkaliphilic bacterium isolated from a soda lake.</title>
        <authorList>
            <person name="Szuroczki S."/>
            <person name="Abbaszade G."/>
            <person name="Schumann P."/>
            <person name="Toth E."/>
        </authorList>
    </citation>
    <scope>NUCLEOTIDE SEQUENCE</scope>
    <source>
        <strain evidence="3">DMG-N-6</strain>
    </source>
</reference>
<dbReference type="Pfam" id="PF00248">
    <property type="entry name" value="Aldo_ket_red"/>
    <property type="match status" value="1"/>
</dbReference>